<dbReference type="EMBL" id="QGNW01001439">
    <property type="protein sequence ID" value="RVW41381.1"/>
    <property type="molecule type" value="Genomic_DNA"/>
</dbReference>
<organism evidence="3 4">
    <name type="scientific">Vitis vinifera</name>
    <name type="common">Grape</name>
    <dbReference type="NCBI Taxonomy" id="29760"/>
    <lineage>
        <taxon>Eukaryota</taxon>
        <taxon>Viridiplantae</taxon>
        <taxon>Streptophyta</taxon>
        <taxon>Embryophyta</taxon>
        <taxon>Tracheophyta</taxon>
        <taxon>Spermatophyta</taxon>
        <taxon>Magnoliopsida</taxon>
        <taxon>eudicotyledons</taxon>
        <taxon>Gunneridae</taxon>
        <taxon>Pentapetalae</taxon>
        <taxon>rosids</taxon>
        <taxon>Vitales</taxon>
        <taxon>Vitaceae</taxon>
        <taxon>Viteae</taxon>
        <taxon>Vitis</taxon>
    </lineage>
</organism>
<keyword evidence="1" id="KW-0812">Transmembrane</keyword>
<dbReference type="PANTHER" id="PTHR36786:SF1">
    <property type="entry name" value="2-ISOPROPYLMALATE SYNTHASE"/>
    <property type="match status" value="1"/>
</dbReference>
<gene>
    <name evidence="3" type="ORF">CK203_095188</name>
</gene>
<dbReference type="InterPro" id="IPR056714">
    <property type="entry name" value="DUF7812"/>
</dbReference>
<evidence type="ECO:0000313" key="4">
    <source>
        <dbReference type="Proteomes" id="UP000288805"/>
    </source>
</evidence>
<keyword evidence="1" id="KW-0472">Membrane</keyword>
<comment type="caution">
    <text evidence="3">The sequence shown here is derived from an EMBL/GenBank/DDBJ whole genome shotgun (WGS) entry which is preliminary data.</text>
</comment>
<feature type="transmembrane region" description="Helical" evidence="1">
    <location>
        <begin position="68"/>
        <end position="87"/>
    </location>
</feature>
<dbReference type="PANTHER" id="PTHR36786">
    <property type="entry name" value="2-ISOPROPYLMALATE SYNTHASE"/>
    <property type="match status" value="1"/>
</dbReference>
<proteinExistence type="predicted"/>
<dbReference type="Pfam" id="PF25104">
    <property type="entry name" value="DUF7812"/>
    <property type="match status" value="1"/>
</dbReference>
<protein>
    <recommendedName>
        <fullName evidence="2">DUF7812 domain-containing protein</fullName>
    </recommendedName>
</protein>
<evidence type="ECO:0000256" key="1">
    <source>
        <dbReference type="SAM" id="Phobius"/>
    </source>
</evidence>
<feature type="domain" description="DUF7812" evidence="2">
    <location>
        <begin position="1"/>
        <end position="151"/>
    </location>
</feature>
<name>A0A438E104_VITVI</name>
<accession>A0A438E104</accession>
<feature type="transmembrane region" description="Helical" evidence="1">
    <location>
        <begin position="107"/>
        <end position="127"/>
    </location>
</feature>
<reference evidence="3 4" key="1">
    <citation type="journal article" date="2018" name="PLoS Genet.">
        <title>Population sequencing reveals clonal diversity and ancestral inbreeding in the grapevine cultivar Chardonnay.</title>
        <authorList>
            <person name="Roach M.J."/>
            <person name="Johnson D.L."/>
            <person name="Bohlmann J."/>
            <person name="van Vuuren H.J."/>
            <person name="Jones S.J."/>
            <person name="Pretorius I.S."/>
            <person name="Schmidt S.A."/>
            <person name="Borneman A.R."/>
        </authorList>
    </citation>
    <scope>NUCLEOTIDE SEQUENCE [LARGE SCALE GENOMIC DNA]</scope>
    <source>
        <strain evidence="4">cv. Chardonnay</strain>
        <tissue evidence="3">Leaf</tissue>
    </source>
</reference>
<dbReference type="AlphaFoldDB" id="A0A438E104"/>
<dbReference type="Proteomes" id="UP000288805">
    <property type="component" value="Unassembled WGS sequence"/>
</dbReference>
<keyword evidence="1" id="KW-1133">Transmembrane helix</keyword>
<evidence type="ECO:0000313" key="3">
    <source>
        <dbReference type="EMBL" id="RVW41381.1"/>
    </source>
</evidence>
<evidence type="ECO:0000259" key="2">
    <source>
        <dbReference type="Pfam" id="PF25104"/>
    </source>
</evidence>
<sequence>MIPEALSGDDSDTELRKEGDASLQDTYLLASILKLISSSMLQAIWCISHSGNPGCLKTFKTYLHVRNMNIYWASLPFWTVYNIHLPISKCLSHVMDHSTRHKDSKMMLLHFSGMLSISLAIGVDFVVKGCTLAMMIILNLFIFEEGNLDALRPLLFSKVESFSSGISSGLVEQNSSQMVASKFQKVQTLYLRLTWVMLGEIEGSSTDLLPSSCSGNKDGQEEMSGNANASILNNMDCVVGIEEKTEETCNGKIFLNCLLEGSKEPSDLDDLAGFIECKEGKDYSNWLRDRKRYRKWKCAKMAVLRWEKKKTIWKL</sequence>